<dbReference type="Gene3D" id="3.40.50.300">
    <property type="entry name" value="P-loop containing nucleotide triphosphate hydrolases"/>
    <property type="match status" value="1"/>
</dbReference>
<name>A0A2R7YSU5_9ACTN</name>
<proteinExistence type="predicted"/>
<reference evidence="1 2" key="1">
    <citation type="submission" date="2018-03" db="EMBL/GenBank/DDBJ databases">
        <authorList>
            <person name="Keele B.F."/>
        </authorList>
    </citation>
    <scope>NUCLEOTIDE SEQUENCE [LARGE SCALE GENOMIC DNA]</scope>
    <source>
        <strain evidence="1 2">IB-3</strain>
    </source>
</reference>
<evidence type="ECO:0008006" key="3">
    <source>
        <dbReference type="Google" id="ProtNLM"/>
    </source>
</evidence>
<accession>A0A2R7YSU5</accession>
<organism evidence="1 2">
    <name type="scientific">Nocardioides currus</name>
    <dbReference type="NCBI Taxonomy" id="2133958"/>
    <lineage>
        <taxon>Bacteria</taxon>
        <taxon>Bacillati</taxon>
        <taxon>Actinomycetota</taxon>
        <taxon>Actinomycetes</taxon>
        <taxon>Propionibacteriales</taxon>
        <taxon>Nocardioidaceae</taxon>
        <taxon>Nocardioides</taxon>
    </lineage>
</organism>
<protein>
    <recommendedName>
        <fullName evidence="3">ParA family protein</fullName>
    </recommendedName>
</protein>
<dbReference type="InterPro" id="IPR027417">
    <property type="entry name" value="P-loop_NTPase"/>
</dbReference>
<dbReference type="OrthoDB" id="5243870at2"/>
<evidence type="ECO:0000313" key="2">
    <source>
        <dbReference type="Proteomes" id="UP000244867"/>
    </source>
</evidence>
<keyword evidence="2" id="KW-1185">Reference proteome</keyword>
<evidence type="ECO:0000313" key="1">
    <source>
        <dbReference type="EMBL" id="PUA79471.1"/>
    </source>
</evidence>
<dbReference type="Proteomes" id="UP000244867">
    <property type="component" value="Unassembled WGS sequence"/>
</dbReference>
<sequence length="284" mass="29902">MATIVLASANGSPGVSTVALGLTLNWPRPVLLTDADPTGASAVFAGYFHGTQEPTGGLINLALALREGALHTALPRETLLLDPEAPAEQSAWFLPGIRAHEQAPSLVPLWEPLADQLRALDRNGQDVIVDAGRLGLIGWPEPLLAASDLTLLVVRSSLPALAGARGWAKTLRDQFAAVGGLSRLGLLLVDEDRRWPSTPTGVARVRPYPGRQIAKALQIPVIASVDWDPEAAEVYSHGARKPRKFDNSGLVKGYRAAAVSIQSILGANQAALEPTTGHLSGGRS</sequence>
<dbReference type="RefSeq" id="WP_108346041.1">
    <property type="nucleotide sequence ID" value="NZ_PYXZ01000010.1"/>
</dbReference>
<dbReference type="SUPFAM" id="SSF52540">
    <property type="entry name" value="P-loop containing nucleoside triphosphate hydrolases"/>
    <property type="match status" value="1"/>
</dbReference>
<comment type="caution">
    <text evidence="1">The sequence shown here is derived from an EMBL/GenBank/DDBJ whole genome shotgun (WGS) entry which is preliminary data.</text>
</comment>
<gene>
    <name evidence="1" type="ORF">C7S10_19055</name>
</gene>
<dbReference type="EMBL" id="PYXZ01000010">
    <property type="protein sequence ID" value="PUA79471.1"/>
    <property type="molecule type" value="Genomic_DNA"/>
</dbReference>
<dbReference type="AlphaFoldDB" id="A0A2R7YSU5"/>